<protein>
    <submittedName>
        <fullName evidence="1">Ferredoxin</fullName>
    </submittedName>
</protein>
<dbReference type="InterPro" id="IPR005560">
    <property type="entry name" value="Csp_YhjQ"/>
</dbReference>
<gene>
    <name evidence="1" type="ORF">MVI01_07900</name>
</gene>
<dbReference type="Proteomes" id="UP000321224">
    <property type="component" value="Unassembled WGS sequence"/>
</dbReference>
<dbReference type="PANTHER" id="PTHR37310">
    <property type="entry name" value="CYTOPLASMIC PROTEIN-RELATED"/>
    <property type="match status" value="1"/>
</dbReference>
<dbReference type="Gene3D" id="1.20.1270.360">
    <property type="match status" value="1"/>
</dbReference>
<dbReference type="CDD" id="cd08026">
    <property type="entry name" value="DUF326"/>
    <property type="match status" value="1"/>
</dbReference>
<evidence type="ECO:0000313" key="2">
    <source>
        <dbReference type="Proteomes" id="UP000321224"/>
    </source>
</evidence>
<sequence length="140" mass="15273">MDTMALAEVMNADSDMRQCIEDCLACHRICMETLTYCLGMGGKYAEARHLRLLMDCAEICQTSANFMLRGSELHSRTCFACSEVCGRCAESCAQMGEDVVMKACADMCTQCSDSCWRMGGGVMPRTPNPEAAQRAADLPA</sequence>
<dbReference type="EMBL" id="BJVY01000003">
    <property type="protein sequence ID" value="GEL69006.1"/>
    <property type="molecule type" value="Genomic_DNA"/>
</dbReference>
<name>A0A511H656_9BACT</name>
<proteinExistence type="predicted"/>
<reference evidence="1 2" key="1">
    <citation type="submission" date="2019-07" db="EMBL/GenBank/DDBJ databases">
        <title>Whole genome shotgun sequence of Myxococcus virescens NBRC 100334.</title>
        <authorList>
            <person name="Hosoyama A."/>
            <person name="Uohara A."/>
            <person name="Ohji S."/>
            <person name="Ichikawa N."/>
        </authorList>
    </citation>
    <scope>NUCLEOTIDE SEQUENCE [LARGE SCALE GENOMIC DNA]</scope>
    <source>
        <strain evidence="1 2">NBRC 100334</strain>
    </source>
</reference>
<organism evidence="1 2">
    <name type="scientific">Myxococcus virescens</name>
    <dbReference type="NCBI Taxonomy" id="83456"/>
    <lineage>
        <taxon>Bacteria</taxon>
        <taxon>Pseudomonadati</taxon>
        <taxon>Myxococcota</taxon>
        <taxon>Myxococcia</taxon>
        <taxon>Myxococcales</taxon>
        <taxon>Cystobacterineae</taxon>
        <taxon>Myxococcaceae</taxon>
        <taxon>Myxococcus</taxon>
    </lineage>
</organism>
<accession>A0A511H656</accession>
<comment type="caution">
    <text evidence="1">The sequence shown here is derived from an EMBL/GenBank/DDBJ whole genome shotgun (WGS) entry which is preliminary data.</text>
</comment>
<dbReference type="Pfam" id="PF03860">
    <property type="entry name" value="Csp"/>
    <property type="match status" value="1"/>
</dbReference>
<dbReference type="PANTHER" id="PTHR37310:SF1">
    <property type="entry name" value="CYTOPLASMIC PROTEIN"/>
    <property type="match status" value="1"/>
</dbReference>
<dbReference type="InterPro" id="IPR044543">
    <property type="entry name" value="YHJQ-like"/>
</dbReference>
<dbReference type="AlphaFoldDB" id="A0A511H656"/>
<evidence type="ECO:0000313" key="1">
    <source>
        <dbReference type="EMBL" id="GEL69006.1"/>
    </source>
</evidence>